<keyword evidence="2" id="KW-1185">Reference proteome</keyword>
<evidence type="ECO:0000313" key="1">
    <source>
        <dbReference type="EMBL" id="URE04477.1"/>
    </source>
</evidence>
<dbReference type="OrthoDB" id="429143at2759"/>
<organism evidence="1 2">
    <name type="scientific">Musa troglodytarum</name>
    <name type="common">fe'i banana</name>
    <dbReference type="NCBI Taxonomy" id="320322"/>
    <lineage>
        <taxon>Eukaryota</taxon>
        <taxon>Viridiplantae</taxon>
        <taxon>Streptophyta</taxon>
        <taxon>Embryophyta</taxon>
        <taxon>Tracheophyta</taxon>
        <taxon>Spermatophyta</taxon>
        <taxon>Magnoliopsida</taxon>
        <taxon>Liliopsida</taxon>
        <taxon>Zingiberales</taxon>
        <taxon>Musaceae</taxon>
        <taxon>Musa</taxon>
    </lineage>
</organism>
<name>A0A9E7K5D4_9LILI</name>
<proteinExistence type="predicted"/>
<dbReference type="AlphaFoldDB" id="A0A9E7K5D4"/>
<gene>
    <name evidence="1" type="ORF">MUK42_21429</name>
</gene>
<dbReference type="EMBL" id="CP097507">
    <property type="protein sequence ID" value="URE04477.1"/>
    <property type="molecule type" value="Genomic_DNA"/>
</dbReference>
<reference evidence="1" key="1">
    <citation type="submission" date="2022-05" db="EMBL/GenBank/DDBJ databases">
        <title>The Musa troglodytarum L. genome provides insights into the mechanism of non-climacteric behaviour and enrichment of carotenoids.</title>
        <authorList>
            <person name="Wang J."/>
        </authorList>
    </citation>
    <scope>NUCLEOTIDE SEQUENCE</scope>
    <source>
        <tissue evidence="1">Leaf</tissue>
    </source>
</reference>
<evidence type="ECO:0000313" key="2">
    <source>
        <dbReference type="Proteomes" id="UP001055439"/>
    </source>
</evidence>
<protein>
    <submittedName>
        <fullName evidence="1">PHD-finger</fullName>
    </submittedName>
</protein>
<dbReference type="Proteomes" id="UP001055439">
    <property type="component" value="Chromosome 5"/>
</dbReference>
<accession>A0A9E7K5D4</accession>
<sequence>MTKCCEPESFVDHVAAKEAEATNLDADLLTLSCGLMSAFLTDSVGGFRTDGVSNYLLHMQWGNYFIKNLIWRIKGTNG</sequence>